<dbReference type="Pfam" id="PF04228">
    <property type="entry name" value="Zn_peptidase"/>
    <property type="match status" value="1"/>
</dbReference>
<dbReference type="RefSeq" id="WP_085018510.1">
    <property type="nucleotide sequence ID" value="NZ_BMHD01000001.1"/>
</dbReference>
<keyword evidence="6" id="KW-1185">Reference proteome</keyword>
<keyword evidence="4" id="KW-0472">Membrane</keyword>
<dbReference type="PANTHER" id="PTHR30168">
    <property type="entry name" value="PUTATIVE MEMBRANE PROTEIN YPFJ"/>
    <property type="match status" value="1"/>
</dbReference>
<dbReference type="InterPro" id="IPR007343">
    <property type="entry name" value="Uncharacterised_pept_Zn_put"/>
</dbReference>
<dbReference type="EMBL" id="CP020715">
    <property type="protein sequence ID" value="ARJ04421.1"/>
    <property type="molecule type" value="Genomic_DNA"/>
</dbReference>
<dbReference type="GO" id="GO:0016020">
    <property type="term" value="C:membrane"/>
    <property type="evidence" value="ECO:0007669"/>
    <property type="project" value="UniProtKB-SubCell"/>
</dbReference>
<reference evidence="5 6" key="1">
    <citation type="submission" date="2017-04" db="EMBL/GenBank/DDBJ databases">
        <authorList>
            <person name="Afonso C.L."/>
            <person name="Miller P.J."/>
            <person name="Scott M.A."/>
            <person name="Spackman E."/>
            <person name="Goraichik I."/>
            <person name="Dimitrov K.M."/>
            <person name="Suarez D.L."/>
            <person name="Swayne D.E."/>
        </authorList>
    </citation>
    <scope>NUCLEOTIDE SEQUENCE [LARGE SCALE GENOMIC DNA]</scope>
    <source>
        <strain evidence="6">XA(T)</strain>
    </source>
</reference>
<evidence type="ECO:0000313" key="5">
    <source>
        <dbReference type="EMBL" id="ARJ04421.1"/>
    </source>
</evidence>
<protein>
    <submittedName>
        <fullName evidence="5">Neutral zinc metallopeptidase</fullName>
    </submittedName>
</protein>
<accession>A0A1X9LKG3</accession>
<proteinExistence type="predicted"/>
<evidence type="ECO:0000313" key="6">
    <source>
        <dbReference type="Proteomes" id="UP000192775"/>
    </source>
</evidence>
<dbReference type="STRING" id="1619308.B5808_03670"/>
<evidence type="ECO:0000256" key="1">
    <source>
        <dbReference type="ARBA" id="ARBA00004167"/>
    </source>
</evidence>
<sequence length="296" mass="30514">MTFDERSRLDPSKVSKRRTTGIAVGGGSALVVIGLIVLSQFLGVDLTGLAGVAGGGGAGSGPVQEESLDRCTTGEAANADTECLMVGAANSLDVYWADEAPALGLSYRSPADFVLFSGQTSTGCGSATSAVGPFYCPADETIYLDTSFFDELRSRFGANGGTLAQMYVVAHEWGHHIQRLAGGVDGTDRGTGAGSESVRTELQADCYAGAWAAAASSTTDQNGVAFLEPLTKEQIADALDAASVIGDDRIQQQSGGGIDPDTWTHGSSASRQKWFQTGFDSGPSACDTFSVPETAL</sequence>
<evidence type="ECO:0000256" key="3">
    <source>
        <dbReference type="ARBA" id="ARBA00022989"/>
    </source>
</evidence>
<gene>
    <name evidence="5" type="ORF">B5808_03670</name>
</gene>
<evidence type="ECO:0000256" key="4">
    <source>
        <dbReference type="ARBA" id="ARBA00023136"/>
    </source>
</evidence>
<dbReference type="Proteomes" id="UP000192775">
    <property type="component" value="Chromosome"/>
</dbReference>
<evidence type="ECO:0000256" key="2">
    <source>
        <dbReference type="ARBA" id="ARBA00022692"/>
    </source>
</evidence>
<dbReference type="AlphaFoldDB" id="A0A1X9LKG3"/>
<keyword evidence="3" id="KW-1133">Transmembrane helix</keyword>
<keyword evidence="2" id="KW-0812">Transmembrane</keyword>
<dbReference type="PANTHER" id="PTHR30168:SF0">
    <property type="entry name" value="INNER MEMBRANE PROTEIN"/>
    <property type="match status" value="1"/>
</dbReference>
<dbReference type="KEGG" id="cphy:B5808_03670"/>
<name>A0A1X9LKG3_9MICO</name>
<organism evidence="5 6">
    <name type="scientific">Cnuibacter physcomitrellae</name>
    <dbReference type="NCBI Taxonomy" id="1619308"/>
    <lineage>
        <taxon>Bacteria</taxon>
        <taxon>Bacillati</taxon>
        <taxon>Actinomycetota</taxon>
        <taxon>Actinomycetes</taxon>
        <taxon>Micrococcales</taxon>
        <taxon>Microbacteriaceae</taxon>
        <taxon>Cnuibacter</taxon>
    </lineage>
</organism>
<comment type="subcellular location">
    <subcellularLocation>
        <location evidence="1">Membrane</location>
        <topology evidence="1">Single-pass membrane protein</topology>
    </subcellularLocation>
</comment>